<evidence type="ECO:0000313" key="7">
    <source>
        <dbReference type="Proteomes" id="UP000180098"/>
    </source>
</evidence>
<dbReference type="GO" id="GO:0008745">
    <property type="term" value="F:N-acetylmuramoyl-L-alanine amidase activity"/>
    <property type="evidence" value="ECO:0007669"/>
    <property type="project" value="InterPro"/>
</dbReference>
<dbReference type="Gene3D" id="1.10.101.10">
    <property type="entry name" value="PGBD-like superfamily/PGBD"/>
    <property type="match status" value="1"/>
</dbReference>
<dbReference type="InterPro" id="IPR036365">
    <property type="entry name" value="PGBD-like_sf"/>
</dbReference>
<dbReference type="SMART" id="SM00644">
    <property type="entry name" value="Ami_2"/>
    <property type="match status" value="1"/>
</dbReference>
<dbReference type="SUPFAM" id="SSF55846">
    <property type="entry name" value="N-acetylmuramoyl-L-alanine amidase-like"/>
    <property type="match status" value="1"/>
</dbReference>
<dbReference type="OrthoDB" id="9812621at2"/>
<reference evidence="6 7" key="1">
    <citation type="submission" date="2016-10" db="EMBL/GenBank/DDBJ databases">
        <title>Draft genome sequences of four alkaliphilic bacteria belonging to the Anaerobacillus genus.</title>
        <authorList>
            <person name="Bassil N.M."/>
            <person name="Lloyd J.R."/>
        </authorList>
    </citation>
    <scope>NUCLEOTIDE SEQUENCE [LARGE SCALE GENOMIC DNA]</scope>
    <source>
        <strain evidence="6 7">DSM 15340</strain>
    </source>
</reference>
<feature type="compositionally biased region" description="Low complexity" evidence="4">
    <location>
        <begin position="242"/>
        <end position="259"/>
    </location>
</feature>
<evidence type="ECO:0000259" key="5">
    <source>
        <dbReference type="PROSITE" id="PS51272"/>
    </source>
</evidence>
<dbReference type="RefSeq" id="WP_071313876.1">
    <property type="nucleotide sequence ID" value="NZ_MLQQ01000040.1"/>
</dbReference>
<dbReference type="AlphaFoldDB" id="A0A1S2LC93"/>
<gene>
    <name evidence="6" type="ORF">BKP35_13425</name>
</gene>
<dbReference type="Pfam" id="PF00395">
    <property type="entry name" value="SLH"/>
    <property type="match status" value="1"/>
</dbReference>
<feature type="domain" description="SLH" evidence="5">
    <location>
        <begin position="256"/>
        <end position="312"/>
    </location>
</feature>
<evidence type="ECO:0000256" key="1">
    <source>
        <dbReference type="ARBA" id="ARBA00022729"/>
    </source>
</evidence>
<proteinExistence type="predicted"/>
<dbReference type="InterPro" id="IPR051465">
    <property type="entry name" value="Cell_Envelope_Struct_Comp"/>
</dbReference>
<dbReference type="Proteomes" id="UP000180098">
    <property type="component" value="Unassembled WGS sequence"/>
</dbReference>
<evidence type="ECO:0000256" key="4">
    <source>
        <dbReference type="SAM" id="MobiDB-lite"/>
    </source>
</evidence>
<organism evidence="6 7">
    <name type="scientific">Anaerobacillus arseniciselenatis</name>
    <dbReference type="NCBI Taxonomy" id="85682"/>
    <lineage>
        <taxon>Bacteria</taxon>
        <taxon>Bacillati</taxon>
        <taxon>Bacillota</taxon>
        <taxon>Bacilli</taxon>
        <taxon>Bacillales</taxon>
        <taxon>Bacillaceae</taxon>
        <taxon>Anaerobacillus</taxon>
    </lineage>
</organism>
<comment type="caution">
    <text evidence="6">The sequence shown here is derived from an EMBL/GenBank/DDBJ whole genome shotgun (WGS) entry which is preliminary data.</text>
</comment>
<feature type="region of interest" description="Disordered" evidence="4">
    <location>
        <begin position="1"/>
        <end position="27"/>
    </location>
</feature>
<keyword evidence="7" id="KW-1185">Reference proteome</keyword>
<name>A0A1S2LC93_9BACI</name>
<dbReference type="InterPro" id="IPR036505">
    <property type="entry name" value="Amidase/PGRP_sf"/>
</dbReference>
<dbReference type="InterPro" id="IPR001119">
    <property type="entry name" value="SLH_dom"/>
</dbReference>
<accession>A0A1S2LC93</accession>
<dbReference type="Pfam" id="PF01510">
    <property type="entry name" value="Amidase_2"/>
    <property type="match status" value="1"/>
</dbReference>
<dbReference type="PANTHER" id="PTHR43308">
    <property type="entry name" value="OUTER MEMBRANE PROTEIN ALPHA-RELATED"/>
    <property type="match status" value="1"/>
</dbReference>
<evidence type="ECO:0000256" key="3">
    <source>
        <dbReference type="ARBA" id="ARBA00032390"/>
    </source>
</evidence>
<dbReference type="InterPro" id="IPR002477">
    <property type="entry name" value="Peptidoglycan-bd-like"/>
</dbReference>
<dbReference type="Gene3D" id="3.40.80.10">
    <property type="entry name" value="Peptidoglycan recognition protein-like"/>
    <property type="match status" value="1"/>
</dbReference>
<dbReference type="EMBL" id="MLQQ01000040">
    <property type="protein sequence ID" value="OIJ10112.1"/>
    <property type="molecule type" value="Genomic_DNA"/>
</dbReference>
<sequence length="312" mass="34729">MSNIQDIREETPKRSSRRSESDIKKVARHHTATNGGDFWTFWNNRWKDLGWSTGGYHEIILRDGTVQLCYDPTVVTNGVGGHNSSTYHIALVGSGSFSDAQEKAWHERAHVALDRFNLSANDVLGHKEFSGQNTQCPGIDMDKVRNELRGIPQSTTMLRRGDKGDAVKKLQEDLMKVGEELPRFGADGDFGTETETAVKSFQEKHGLTIDGIAGPKTFAKLEEVLKISSTGENDNSDDANENDNNNNDETNNDNDSNNTFKDVTSGHWAYDAIEFVRIEGIMQGFEDGTFRPGDSVTRAQLATVIKNLMEKQ</sequence>
<dbReference type="InterPro" id="IPR036366">
    <property type="entry name" value="PGBDSf"/>
</dbReference>
<feature type="compositionally biased region" description="Basic and acidic residues" evidence="4">
    <location>
        <begin position="1"/>
        <end position="25"/>
    </location>
</feature>
<dbReference type="GO" id="GO:0009253">
    <property type="term" value="P:peptidoglycan catabolic process"/>
    <property type="evidence" value="ECO:0007669"/>
    <property type="project" value="InterPro"/>
</dbReference>
<feature type="region of interest" description="Disordered" evidence="4">
    <location>
        <begin position="229"/>
        <end position="260"/>
    </location>
</feature>
<evidence type="ECO:0000313" key="6">
    <source>
        <dbReference type="EMBL" id="OIJ10112.1"/>
    </source>
</evidence>
<protein>
    <recommendedName>
        <fullName evidence="3">Autolysin</fullName>
    </recommendedName>
    <alternativeName>
        <fullName evidence="2">Cell wall hydrolase</fullName>
    </alternativeName>
</protein>
<dbReference type="InterPro" id="IPR002502">
    <property type="entry name" value="Amidase_domain"/>
</dbReference>
<keyword evidence="1" id="KW-0732">Signal</keyword>
<dbReference type="SUPFAM" id="SSF47090">
    <property type="entry name" value="PGBD-like"/>
    <property type="match status" value="1"/>
</dbReference>
<dbReference type="PROSITE" id="PS51272">
    <property type="entry name" value="SLH"/>
    <property type="match status" value="1"/>
</dbReference>
<evidence type="ECO:0000256" key="2">
    <source>
        <dbReference type="ARBA" id="ARBA00030881"/>
    </source>
</evidence>
<dbReference type="CDD" id="cd06583">
    <property type="entry name" value="PGRP"/>
    <property type="match status" value="1"/>
</dbReference>
<dbReference type="Pfam" id="PF01471">
    <property type="entry name" value="PG_binding_1"/>
    <property type="match status" value="1"/>
</dbReference>